<comment type="caution">
    <text evidence="2">The sequence shown here is derived from an EMBL/GenBank/DDBJ whole genome shotgun (WGS) entry which is preliminary data.</text>
</comment>
<evidence type="ECO:0000313" key="3">
    <source>
        <dbReference type="Proteomes" id="UP001552594"/>
    </source>
</evidence>
<gene>
    <name evidence="2" type="ORF">AB0L16_17775</name>
</gene>
<dbReference type="InterPro" id="IPR007278">
    <property type="entry name" value="DUF397"/>
</dbReference>
<evidence type="ECO:0000313" key="2">
    <source>
        <dbReference type="EMBL" id="MEV5508299.1"/>
    </source>
</evidence>
<dbReference type="EMBL" id="JBFAUK010000013">
    <property type="protein sequence ID" value="MEV5508299.1"/>
    <property type="molecule type" value="Genomic_DNA"/>
</dbReference>
<organism evidence="2 3">
    <name type="scientific">Streptomyces orinoci</name>
    <name type="common">Streptoverticillium orinoci</name>
    <dbReference type="NCBI Taxonomy" id="67339"/>
    <lineage>
        <taxon>Bacteria</taxon>
        <taxon>Bacillati</taxon>
        <taxon>Actinomycetota</taxon>
        <taxon>Actinomycetes</taxon>
        <taxon>Kitasatosporales</taxon>
        <taxon>Streptomycetaceae</taxon>
        <taxon>Streptomyces</taxon>
    </lineage>
</organism>
<dbReference type="Pfam" id="PF04149">
    <property type="entry name" value="DUF397"/>
    <property type="match status" value="1"/>
</dbReference>
<accession>A0ABV3JZI3</accession>
<feature type="domain" description="DUF397" evidence="1">
    <location>
        <begin position="10"/>
        <end position="64"/>
    </location>
</feature>
<evidence type="ECO:0000259" key="1">
    <source>
        <dbReference type="Pfam" id="PF04149"/>
    </source>
</evidence>
<keyword evidence="3" id="KW-1185">Reference proteome</keyword>
<dbReference type="RefSeq" id="WP_109280325.1">
    <property type="nucleotide sequence ID" value="NZ_JBFAUK010000013.1"/>
</dbReference>
<dbReference type="Proteomes" id="UP001552594">
    <property type="component" value="Unassembled WGS sequence"/>
</dbReference>
<sequence length="71" mass="7690">MYTFPDTTSAVWRKSSYSQMANDCVEITDHFLPAAVPVRDSKAPVGPVLAFPVPSWEAFVMGVKSLARSAG</sequence>
<protein>
    <submittedName>
        <fullName evidence="2">DUF397 domain-containing protein</fullName>
    </submittedName>
</protein>
<proteinExistence type="predicted"/>
<name>A0ABV3JZI3_STRON</name>
<reference evidence="2 3" key="1">
    <citation type="submission" date="2024-06" db="EMBL/GenBank/DDBJ databases">
        <title>The Natural Products Discovery Center: Release of the First 8490 Sequenced Strains for Exploring Actinobacteria Biosynthetic Diversity.</title>
        <authorList>
            <person name="Kalkreuter E."/>
            <person name="Kautsar S.A."/>
            <person name="Yang D."/>
            <person name="Bader C.D."/>
            <person name="Teijaro C.N."/>
            <person name="Fluegel L."/>
            <person name="Davis C.M."/>
            <person name="Simpson J.R."/>
            <person name="Lauterbach L."/>
            <person name="Steele A.D."/>
            <person name="Gui C."/>
            <person name="Meng S."/>
            <person name="Li G."/>
            <person name="Viehrig K."/>
            <person name="Ye F."/>
            <person name="Su P."/>
            <person name="Kiefer A.F."/>
            <person name="Nichols A."/>
            <person name="Cepeda A.J."/>
            <person name="Yan W."/>
            <person name="Fan B."/>
            <person name="Jiang Y."/>
            <person name="Adhikari A."/>
            <person name="Zheng C.-J."/>
            <person name="Schuster L."/>
            <person name="Cowan T.M."/>
            <person name="Smanski M.J."/>
            <person name="Chevrette M.G."/>
            <person name="De Carvalho L.P.S."/>
            <person name="Shen B."/>
        </authorList>
    </citation>
    <scope>NUCLEOTIDE SEQUENCE [LARGE SCALE GENOMIC DNA]</scope>
    <source>
        <strain evidence="2 3">NPDC052347</strain>
    </source>
</reference>